<dbReference type="Pfam" id="PF13041">
    <property type="entry name" value="PPR_2"/>
    <property type="match status" value="2"/>
</dbReference>
<comment type="caution">
    <text evidence="3">The sequence shown here is derived from an EMBL/GenBank/DDBJ whole genome shotgun (WGS) entry which is preliminary data.</text>
</comment>
<dbReference type="InterPro" id="IPR046848">
    <property type="entry name" value="E_motif"/>
</dbReference>
<dbReference type="PANTHER" id="PTHR47926">
    <property type="entry name" value="PENTATRICOPEPTIDE REPEAT-CONTAINING PROTEIN"/>
    <property type="match status" value="1"/>
</dbReference>
<gene>
    <name evidence="3" type="ORF">M5K25_009650</name>
</gene>
<organism evidence="3 4">
    <name type="scientific">Dendrobium thyrsiflorum</name>
    <name type="common">Pinecone-like raceme dendrobium</name>
    <name type="synonym">Orchid</name>
    <dbReference type="NCBI Taxonomy" id="117978"/>
    <lineage>
        <taxon>Eukaryota</taxon>
        <taxon>Viridiplantae</taxon>
        <taxon>Streptophyta</taxon>
        <taxon>Embryophyta</taxon>
        <taxon>Tracheophyta</taxon>
        <taxon>Spermatophyta</taxon>
        <taxon>Magnoliopsida</taxon>
        <taxon>Liliopsida</taxon>
        <taxon>Asparagales</taxon>
        <taxon>Orchidaceae</taxon>
        <taxon>Epidendroideae</taxon>
        <taxon>Malaxideae</taxon>
        <taxon>Dendrobiinae</taxon>
        <taxon>Dendrobium</taxon>
    </lineage>
</organism>
<evidence type="ECO:0000256" key="2">
    <source>
        <dbReference type="PROSITE-ProRule" id="PRU00708"/>
    </source>
</evidence>
<reference evidence="3 4" key="1">
    <citation type="journal article" date="2024" name="Plant Biotechnol. J.">
        <title>Dendrobium thyrsiflorum genome and its molecular insights into genes involved in important horticultural traits.</title>
        <authorList>
            <person name="Chen B."/>
            <person name="Wang J.Y."/>
            <person name="Zheng P.J."/>
            <person name="Li K.L."/>
            <person name="Liang Y.M."/>
            <person name="Chen X.F."/>
            <person name="Zhang C."/>
            <person name="Zhao X."/>
            <person name="He X."/>
            <person name="Zhang G.Q."/>
            <person name="Liu Z.J."/>
            <person name="Xu Q."/>
        </authorList>
    </citation>
    <scope>NUCLEOTIDE SEQUENCE [LARGE SCALE GENOMIC DNA]</scope>
    <source>
        <strain evidence="3">GZMU011</strain>
    </source>
</reference>
<dbReference type="PROSITE" id="PS51375">
    <property type="entry name" value="PPR"/>
    <property type="match status" value="3"/>
</dbReference>
<dbReference type="PANTHER" id="PTHR47926:SF511">
    <property type="entry name" value="PENTATRICOPEPTIDE REPEAT-CONTAINING PROTEIN"/>
    <property type="match status" value="1"/>
</dbReference>
<feature type="repeat" description="PPR" evidence="2">
    <location>
        <begin position="219"/>
        <end position="253"/>
    </location>
</feature>
<evidence type="ECO:0008006" key="5">
    <source>
        <dbReference type="Google" id="ProtNLM"/>
    </source>
</evidence>
<dbReference type="NCBIfam" id="TIGR00756">
    <property type="entry name" value="PPR"/>
    <property type="match status" value="1"/>
</dbReference>
<feature type="repeat" description="PPR" evidence="2">
    <location>
        <begin position="188"/>
        <end position="218"/>
    </location>
</feature>
<keyword evidence="1" id="KW-0677">Repeat</keyword>
<keyword evidence="4" id="KW-1185">Reference proteome</keyword>
<dbReference type="AlphaFoldDB" id="A0ABD0V6T5"/>
<protein>
    <recommendedName>
        <fullName evidence="5">Pentatricopeptide repeat-containing protein</fullName>
    </recommendedName>
</protein>
<dbReference type="Pfam" id="PF20431">
    <property type="entry name" value="E_motif"/>
    <property type="match status" value="1"/>
</dbReference>
<dbReference type="Gene3D" id="1.25.40.10">
    <property type="entry name" value="Tetratricopeptide repeat domain"/>
    <property type="match status" value="3"/>
</dbReference>
<dbReference type="InterPro" id="IPR046960">
    <property type="entry name" value="PPR_At4g14850-like_plant"/>
</dbReference>
<name>A0ABD0V6T5_DENTH</name>
<dbReference type="InterPro" id="IPR002885">
    <property type="entry name" value="PPR_rpt"/>
</dbReference>
<proteinExistence type="predicted"/>
<evidence type="ECO:0000256" key="1">
    <source>
        <dbReference type="ARBA" id="ARBA00022737"/>
    </source>
</evidence>
<dbReference type="Pfam" id="PF20430">
    <property type="entry name" value="Eplus_motif"/>
    <property type="match status" value="1"/>
</dbReference>
<accession>A0ABD0V6T5</accession>
<dbReference type="InterPro" id="IPR046849">
    <property type="entry name" value="E2_motif"/>
</dbReference>
<sequence length="541" mass="59409">MKLLSQFCKIEDHGGSAFLFQKTKSYYFNDPLLSAASLLLVRQVKVEKLSCTKKLVRLLISCNRADNIVTGKQLHGIIVKSGHISDASIAASLTDMYSKCGFVREAHSVFEVIKRKDCVLWNVMVACHAFNGYGKDAYKVFEFMRLQGLVGDGFTFSVLFNSCGSLGCLVLGKQTHGLVVRMGLLDVDVVVCSSLLDMYAKCSAIDDACKLFDSMLVRNVVSWNAMIVGYGHCSQGEEAIKLLVDMLRGCCKPDELTLSSVLSSCASLAAAIESEQVHGFAVKNGLQTFISVGNALIISYAKSGSINDAYKCFCSVSERNLVTWTSMICSFAFHGFAARAIGLFEGMLQGGGRPDSIAFVGVLSACSHAGLVKTGLEYFESMVKEYQIKLCEEHYTCLVDLLGRAGQVYEAYNVISQMPCKPNADALGAFLSGCKVHGKAELAKWAADKLFSMEPDEPVNYKSMANIYASSQLWEGVAKIRRTMKDNCSKRVPGCCWVEINGRVHTFFSSDKSHPEALGIYSTLEMLIKLMTDEYFRCHDI</sequence>
<dbReference type="Proteomes" id="UP001552299">
    <property type="component" value="Unassembled WGS sequence"/>
</dbReference>
<dbReference type="Pfam" id="PF01535">
    <property type="entry name" value="PPR"/>
    <property type="match status" value="4"/>
</dbReference>
<evidence type="ECO:0000313" key="4">
    <source>
        <dbReference type="Proteomes" id="UP001552299"/>
    </source>
</evidence>
<dbReference type="InterPro" id="IPR011990">
    <property type="entry name" value="TPR-like_helical_dom_sf"/>
</dbReference>
<dbReference type="FunFam" id="1.25.40.10:FF:000285">
    <property type="entry name" value="Pentatricopeptide repeat-containing protein, chloroplastic"/>
    <property type="match status" value="2"/>
</dbReference>
<dbReference type="EMBL" id="JANQDX010000008">
    <property type="protein sequence ID" value="KAL0920510.1"/>
    <property type="molecule type" value="Genomic_DNA"/>
</dbReference>
<evidence type="ECO:0000313" key="3">
    <source>
        <dbReference type="EMBL" id="KAL0920510.1"/>
    </source>
</evidence>
<dbReference type="FunFam" id="1.25.40.10:FF:000090">
    <property type="entry name" value="Pentatricopeptide repeat-containing protein, chloroplastic"/>
    <property type="match status" value="1"/>
</dbReference>
<feature type="repeat" description="PPR" evidence="2">
    <location>
        <begin position="320"/>
        <end position="354"/>
    </location>
</feature>